<feature type="region of interest" description="Disordered" evidence="8">
    <location>
        <begin position="37"/>
        <end position="63"/>
    </location>
</feature>
<evidence type="ECO:0000256" key="2">
    <source>
        <dbReference type="ARBA" id="ARBA00022448"/>
    </source>
</evidence>
<protein>
    <recommendedName>
        <fullName evidence="9">4Fe-4S ferredoxin-type domain-containing protein</fullName>
    </recommendedName>
</protein>
<keyword evidence="5" id="KW-0408">Iron</keyword>
<evidence type="ECO:0000256" key="7">
    <source>
        <dbReference type="ARBA" id="ARBA00023291"/>
    </source>
</evidence>
<organism evidence="10 11">
    <name type="scientific">Streptomyces enissocaesilis</name>
    <dbReference type="NCBI Taxonomy" id="332589"/>
    <lineage>
        <taxon>Bacteria</taxon>
        <taxon>Bacillati</taxon>
        <taxon>Actinomycetota</taxon>
        <taxon>Actinomycetes</taxon>
        <taxon>Kitasatosporales</taxon>
        <taxon>Streptomycetaceae</taxon>
        <taxon>Streptomyces</taxon>
        <taxon>Streptomyces rochei group</taxon>
    </lineage>
</organism>
<dbReference type="PROSITE" id="PS51379">
    <property type="entry name" value="4FE4S_FER_2"/>
    <property type="match status" value="1"/>
</dbReference>
<dbReference type="EMBL" id="BAAAUD010000056">
    <property type="protein sequence ID" value="GAA2965579.1"/>
    <property type="molecule type" value="Genomic_DNA"/>
</dbReference>
<dbReference type="Gene3D" id="3.30.70.20">
    <property type="match status" value="1"/>
</dbReference>
<evidence type="ECO:0000256" key="5">
    <source>
        <dbReference type="ARBA" id="ARBA00023004"/>
    </source>
</evidence>
<evidence type="ECO:0000256" key="6">
    <source>
        <dbReference type="ARBA" id="ARBA00023014"/>
    </source>
</evidence>
<gene>
    <name evidence="10" type="ORF">GCM10010446_59070</name>
</gene>
<name>A0ABN3XNX3_9ACTN</name>
<sequence length="63" mass="6884">MKIVVNWDRCQGIGVCESVSPDRFEVDQDGQLVVKSETVSEGQEKEAREAVASCPNEALSLES</sequence>
<dbReference type="RefSeq" id="WP_344499233.1">
    <property type="nucleotide sequence ID" value="NZ_BAAAUD010000056.1"/>
</dbReference>
<evidence type="ECO:0000259" key="9">
    <source>
        <dbReference type="PROSITE" id="PS51379"/>
    </source>
</evidence>
<evidence type="ECO:0000256" key="8">
    <source>
        <dbReference type="SAM" id="MobiDB-lite"/>
    </source>
</evidence>
<dbReference type="SUPFAM" id="SSF54862">
    <property type="entry name" value="4Fe-4S ferredoxins"/>
    <property type="match status" value="1"/>
</dbReference>
<dbReference type="InterPro" id="IPR017896">
    <property type="entry name" value="4Fe4S_Fe-S-bd"/>
</dbReference>
<evidence type="ECO:0000313" key="11">
    <source>
        <dbReference type="Proteomes" id="UP001500403"/>
    </source>
</evidence>
<dbReference type="PANTHER" id="PTHR36923">
    <property type="entry name" value="FERREDOXIN"/>
    <property type="match status" value="1"/>
</dbReference>
<keyword evidence="3" id="KW-0479">Metal-binding</keyword>
<dbReference type="InterPro" id="IPR051269">
    <property type="entry name" value="Fe-S_cluster_ET"/>
</dbReference>
<dbReference type="PANTHER" id="PTHR36923:SF3">
    <property type="entry name" value="FERREDOXIN"/>
    <property type="match status" value="1"/>
</dbReference>
<dbReference type="Proteomes" id="UP001500403">
    <property type="component" value="Unassembled WGS sequence"/>
</dbReference>
<comment type="caution">
    <text evidence="10">The sequence shown here is derived from an EMBL/GenBank/DDBJ whole genome shotgun (WGS) entry which is preliminary data.</text>
</comment>
<dbReference type="Pfam" id="PF13459">
    <property type="entry name" value="Fer4_15"/>
    <property type="match status" value="1"/>
</dbReference>
<evidence type="ECO:0000256" key="1">
    <source>
        <dbReference type="ARBA" id="ARBA00001927"/>
    </source>
</evidence>
<keyword evidence="4" id="KW-0249">Electron transport</keyword>
<accession>A0ABN3XNX3</accession>
<proteinExistence type="predicted"/>
<reference evidence="10 11" key="1">
    <citation type="journal article" date="2019" name="Int. J. Syst. Evol. Microbiol.">
        <title>The Global Catalogue of Microorganisms (GCM) 10K type strain sequencing project: providing services to taxonomists for standard genome sequencing and annotation.</title>
        <authorList>
            <consortium name="The Broad Institute Genomics Platform"/>
            <consortium name="The Broad Institute Genome Sequencing Center for Infectious Disease"/>
            <person name="Wu L."/>
            <person name="Ma J."/>
        </authorList>
    </citation>
    <scope>NUCLEOTIDE SEQUENCE [LARGE SCALE GENOMIC DNA]</scope>
    <source>
        <strain evidence="10 11">JCM 9088</strain>
    </source>
</reference>
<evidence type="ECO:0000313" key="10">
    <source>
        <dbReference type="EMBL" id="GAA2965579.1"/>
    </source>
</evidence>
<keyword evidence="7" id="KW-0003">3Fe-4S</keyword>
<keyword evidence="6" id="KW-0411">Iron-sulfur</keyword>
<comment type="cofactor">
    <cofactor evidence="1">
        <name>[3Fe-4S] cluster</name>
        <dbReference type="ChEBI" id="CHEBI:21137"/>
    </cofactor>
</comment>
<keyword evidence="11" id="KW-1185">Reference proteome</keyword>
<evidence type="ECO:0000256" key="3">
    <source>
        <dbReference type="ARBA" id="ARBA00022723"/>
    </source>
</evidence>
<keyword evidence="2" id="KW-0813">Transport</keyword>
<feature type="domain" description="4Fe-4S ferredoxin-type" evidence="9">
    <location>
        <begin position="1"/>
        <end position="29"/>
    </location>
</feature>
<evidence type="ECO:0000256" key="4">
    <source>
        <dbReference type="ARBA" id="ARBA00022982"/>
    </source>
</evidence>